<evidence type="ECO:0000256" key="2">
    <source>
        <dbReference type="ARBA" id="ARBA00008328"/>
    </source>
</evidence>
<protein>
    <submittedName>
        <fullName evidence="11">Uncharacterized protein</fullName>
    </submittedName>
</protein>
<dbReference type="Proteomes" id="UP000050792">
    <property type="component" value="Unassembled WGS sequence"/>
</dbReference>
<accession>A0AA85G9R3</accession>
<dbReference type="AlphaFoldDB" id="A0AA85G9R3"/>
<dbReference type="GO" id="GO:0033179">
    <property type="term" value="C:proton-transporting V-type ATPase, V0 domain"/>
    <property type="evidence" value="ECO:0007669"/>
    <property type="project" value="InterPro"/>
</dbReference>
<dbReference type="Pfam" id="PF05493">
    <property type="entry name" value="ATP_synt_H"/>
    <property type="match status" value="1"/>
</dbReference>
<sequence>MNESVGFYIPLGVVSAFWFLVGFLGPVFVPKGPNKMLLSVSIVLTAVCCYLLILPCTVPSFFRTFIENRINKNYPTAVDAQKHLRRTLSQK</sequence>
<reference evidence="11" key="2">
    <citation type="submission" date="2023-11" db="UniProtKB">
        <authorList>
            <consortium name="WormBaseParasite"/>
        </authorList>
    </citation>
    <scope>IDENTIFICATION</scope>
</reference>
<dbReference type="PANTHER" id="PTHR12263:SF0">
    <property type="entry name" value="V-TYPE PROTON ATPASE SUBUNIT"/>
    <property type="match status" value="1"/>
</dbReference>
<comment type="subcellular location">
    <subcellularLocation>
        <location evidence="1">Endomembrane system</location>
        <topology evidence="1">Multi-pass membrane protein</topology>
    </subcellularLocation>
</comment>
<dbReference type="PANTHER" id="PTHR12263">
    <property type="entry name" value="VACUOLAR ATP SYNTHASE SUBUNIT H"/>
    <property type="match status" value="1"/>
</dbReference>
<keyword evidence="4 9" id="KW-0812">Transmembrane</keyword>
<keyword evidence="8 9" id="KW-0472">Membrane</keyword>
<organism evidence="10 11">
    <name type="scientific">Schistosoma rodhaini</name>
    <dbReference type="NCBI Taxonomy" id="6188"/>
    <lineage>
        <taxon>Eukaryota</taxon>
        <taxon>Metazoa</taxon>
        <taxon>Spiralia</taxon>
        <taxon>Lophotrochozoa</taxon>
        <taxon>Platyhelminthes</taxon>
        <taxon>Trematoda</taxon>
        <taxon>Digenea</taxon>
        <taxon>Strigeidida</taxon>
        <taxon>Schistosomatoidea</taxon>
        <taxon>Schistosomatidae</taxon>
        <taxon>Schistosoma</taxon>
    </lineage>
</organism>
<feature type="transmembrane region" description="Helical" evidence="9">
    <location>
        <begin position="36"/>
        <end position="54"/>
    </location>
</feature>
<comment type="similarity">
    <text evidence="2">Belongs to the V-ATPase e1/e2 subunit family.</text>
</comment>
<dbReference type="WBParaSite" id="SRDH1_85300.1">
    <property type="protein sequence ID" value="SRDH1_85300.1"/>
    <property type="gene ID" value="SRDH1_85300"/>
</dbReference>
<dbReference type="GO" id="GO:0012505">
    <property type="term" value="C:endomembrane system"/>
    <property type="evidence" value="ECO:0007669"/>
    <property type="project" value="UniProtKB-SubCell"/>
</dbReference>
<keyword evidence="3" id="KW-0813">Transport</keyword>
<evidence type="ECO:0000256" key="6">
    <source>
        <dbReference type="ARBA" id="ARBA00022989"/>
    </source>
</evidence>
<evidence type="ECO:0000256" key="3">
    <source>
        <dbReference type="ARBA" id="ARBA00022448"/>
    </source>
</evidence>
<name>A0AA85G9R3_9TREM</name>
<evidence type="ECO:0000256" key="9">
    <source>
        <dbReference type="SAM" id="Phobius"/>
    </source>
</evidence>
<keyword evidence="10" id="KW-1185">Reference proteome</keyword>
<evidence type="ECO:0000256" key="8">
    <source>
        <dbReference type="ARBA" id="ARBA00023136"/>
    </source>
</evidence>
<evidence type="ECO:0000256" key="5">
    <source>
        <dbReference type="ARBA" id="ARBA00022781"/>
    </source>
</evidence>
<evidence type="ECO:0000256" key="1">
    <source>
        <dbReference type="ARBA" id="ARBA00004127"/>
    </source>
</evidence>
<feature type="transmembrane region" description="Helical" evidence="9">
    <location>
        <begin position="6"/>
        <end position="29"/>
    </location>
</feature>
<evidence type="ECO:0000256" key="7">
    <source>
        <dbReference type="ARBA" id="ARBA00023065"/>
    </source>
</evidence>
<evidence type="ECO:0000313" key="11">
    <source>
        <dbReference type="WBParaSite" id="SRDH1_85300.1"/>
    </source>
</evidence>
<dbReference type="GO" id="GO:0033181">
    <property type="term" value="C:plasma membrane proton-transporting V-type ATPase complex"/>
    <property type="evidence" value="ECO:0007669"/>
    <property type="project" value="TreeGrafter"/>
</dbReference>
<keyword evidence="6 9" id="KW-1133">Transmembrane helix</keyword>
<dbReference type="GO" id="GO:0046961">
    <property type="term" value="F:proton-transporting ATPase activity, rotational mechanism"/>
    <property type="evidence" value="ECO:0007669"/>
    <property type="project" value="InterPro"/>
</dbReference>
<keyword evidence="7" id="KW-0406">Ion transport</keyword>
<keyword evidence="5" id="KW-0375">Hydrogen ion transport</keyword>
<proteinExistence type="inferred from homology"/>
<evidence type="ECO:0000256" key="4">
    <source>
        <dbReference type="ARBA" id="ARBA00022692"/>
    </source>
</evidence>
<evidence type="ECO:0000313" key="10">
    <source>
        <dbReference type="Proteomes" id="UP000050792"/>
    </source>
</evidence>
<reference evidence="10" key="1">
    <citation type="submission" date="2022-06" db="EMBL/GenBank/DDBJ databases">
        <authorList>
            <person name="Berger JAMES D."/>
            <person name="Berger JAMES D."/>
        </authorList>
    </citation>
    <scope>NUCLEOTIDE SEQUENCE [LARGE SCALE GENOMIC DNA]</scope>
</reference>
<dbReference type="InterPro" id="IPR008389">
    <property type="entry name" value="ATPase_V0-cplx_e1/e2_su"/>
</dbReference>